<proteinExistence type="inferred from homology"/>
<evidence type="ECO:0000256" key="1">
    <source>
        <dbReference type="ARBA" id="ARBA00010211"/>
    </source>
</evidence>
<evidence type="ECO:0000259" key="3">
    <source>
        <dbReference type="Pfam" id="PF01557"/>
    </source>
</evidence>
<keyword evidence="4" id="KW-0378">Hydrolase</keyword>
<evidence type="ECO:0000313" key="4">
    <source>
        <dbReference type="EMBL" id="WXB00539.1"/>
    </source>
</evidence>
<dbReference type="Proteomes" id="UP001374803">
    <property type="component" value="Chromosome"/>
</dbReference>
<dbReference type="RefSeq" id="WP_394830141.1">
    <property type="nucleotide sequence ID" value="NZ_CP089929.1"/>
</dbReference>
<evidence type="ECO:0000313" key="5">
    <source>
        <dbReference type="Proteomes" id="UP001374803"/>
    </source>
</evidence>
<dbReference type="InterPro" id="IPR051121">
    <property type="entry name" value="FAH"/>
</dbReference>
<dbReference type="InterPro" id="IPR011234">
    <property type="entry name" value="Fumarylacetoacetase-like_C"/>
</dbReference>
<organism evidence="4 5">
    <name type="scientific">Pendulispora rubella</name>
    <dbReference type="NCBI Taxonomy" id="2741070"/>
    <lineage>
        <taxon>Bacteria</taxon>
        <taxon>Pseudomonadati</taxon>
        <taxon>Myxococcota</taxon>
        <taxon>Myxococcia</taxon>
        <taxon>Myxococcales</taxon>
        <taxon>Sorangiineae</taxon>
        <taxon>Pendulisporaceae</taxon>
        <taxon>Pendulispora</taxon>
    </lineage>
</organism>
<dbReference type="PANTHER" id="PTHR42796:SF4">
    <property type="entry name" value="FUMARYLACETOACETATE HYDROLASE DOMAIN-CONTAINING PROTEIN 2A"/>
    <property type="match status" value="1"/>
</dbReference>
<feature type="domain" description="Fumarylacetoacetase-like C-terminal" evidence="3">
    <location>
        <begin position="82"/>
        <end position="294"/>
    </location>
</feature>
<evidence type="ECO:0000256" key="2">
    <source>
        <dbReference type="ARBA" id="ARBA00022723"/>
    </source>
</evidence>
<dbReference type="PANTHER" id="PTHR42796">
    <property type="entry name" value="FUMARYLACETOACETATE HYDROLASE DOMAIN-CONTAINING PROTEIN 2A-RELATED"/>
    <property type="match status" value="1"/>
</dbReference>
<name>A0ABZ2KTA4_9BACT</name>
<dbReference type="EMBL" id="CP089983">
    <property type="protein sequence ID" value="WXB00539.1"/>
    <property type="molecule type" value="Genomic_DNA"/>
</dbReference>
<keyword evidence="5" id="KW-1185">Reference proteome</keyword>
<gene>
    <name evidence="4" type="ORF">LVJ94_26900</name>
</gene>
<dbReference type="Pfam" id="PF01557">
    <property type="entry name" value="FAA_hydrolase"/>
    <property type="match status" value="1"/>
</dbReference>
<dbReference type="GO" id="GO:0016787">
    <property type="term" value="F:hydrolase activity"/>
    <property type="evidence" value="ECO:0007669"/>
    <property type="project" value="UniProtKB-KW"/>
</dbReference>
<dbReference type="SUPFAM" id="SSF56529">
    <property type="entry name" value="FAH"/>
    <property type="match status" value="1"/>
</dbReference>
<keyword evidence="2" id="KW-0479">Metal-binding</keyword>
<dbReference type="InterPro" id="IPR036663">
    <property type="entry name" value="Fumarylacetoacetase_C_sf"/>
</dbReference>
<dbReference type="Gene3D" id="3.90.850.10">
    <property type="entry name" value="Fumarylacetoacetase-like, C-terminal domain"/>
    <property type="match status" value="1"/>
</dbReference>
<sequence>MADTSHGGLARVRVDGVVHLALVDRGVATLLPEFNGSMVDLIEGGPRRLNEGRTLARGEDRTRLALEAVHVLAPIDRFRRDVICAGWNYWAHFEESRGKREGQDVERPTAPTFFTKAPDVVIGPNDPIGWDPRISAKWDYEAEIAVIIGKTCRSVPLDAALDHVFGYCLANDVSQRDLQRRHGGQWLKGKSIDATMPLGPWILPADTFELDEVQLSCFVNGEVRQNASTKQMAFSIAELIAEASFGMTLHAGDVLLTGTPAGIGNAMDPPSFLVEGDEVVVRATGMGQLRNRLVRADLYGASRVEI</sequence>
<comment type="similarity">
    <text evidence="1">Belongs to the FAH family.</text>
</comment>
<reference evidence="4" key="1">
    <citation type="submission" date="2021-12" db="EMBL/GenBank/DDBJ databases">
        <title>Discovery of the Pendulisporaceae a myxobacterial family with distinct sporulation behavior and unique specialized metabolism.</title>
        <authorList>
            <person name="Garcia R."/>
            <person name="Popoff A."/>
            <person name="Bader C.D."/>
            <person name="Loehr J."/>
            <person name="Walesch S."/>
            <person name="Walt C."/>
            <person name="Boldt J."/>
            <person name="Bunk B."/>
            <person name="Haeckl F.J.F.P.J."/>
            <person name="Gunesch A.P."/>
            <person name="Birkelbach J."/>
            <person name="Nuebel U."/>
            <person name="Pietschmann T."/>
            <person name="Bach T."/>
            <person name="Mueller R."/>
        </authorList>
    </citation>
    <scope>NUCLEOTIDE SEQUENCE</scope>
    <source>
        <strain evidence="4">MSr11367</strain>
    </source>
</reference>
<accession>A0ABZ2KTA4</accession>
<protein>
    <submittedName>
        <fullName evidence="4">Fumarylacetoacetate hydrolase family protein</fullName>
    </submittedName>
</protein>